<dbReference type="NCBIfam" id="TIGR03919">
    <property type="entry name" value="T7SS_EccB"/>
    <property type="match status" value="1"/>
</dbReference>
<dbReference type="Pfam" id="PF05108">
    <property type="entry name" value="T7SS_ESX1_EccB"/>
    <property type="match status" value="1"/>
</dbReference>
<comment type="caution">
    <text evidence="12">The sequence shown here is derived from an EMBL/GenBank/DDBJ whole genome shotgun (WGS) entry which is preliminary data.</text>
</comment>
<name>A0A9W6RHE4_9ACTN</name>
<evidence type="ECO:0000313" key="12">
    <source>
        <dbReference type="EMBL" id="GLY74745.1"/>
    </source>
</evidence>
<dbReference type="InterPro" id="IPR042485">
    <property type="entry name" value="T7SS_EccB_R3"/>
</dbReference>
<dbReference type="GO" id="GO:0005524">
    <property type="term" value="F:ATP binding"/>
    <property type="evidence" value="ECO:0007669"/>
    <property type="project" value="UniProtKB-KW"/>
</dbReference>
<keyword evidence="4 11" id="KW-0812">Transmembrane</keyword>
<protein>
    <submittedName>
        <fullName evidence="12">Type VII secretion protein EccB</fullName>
    </submittedName>
</protein>
<dbReference type="Proteomes" id="UP001165135">
    <property type="component" value="Unassembled WGS sequence"/>
</dbReference>
<dbReference type="AlphaFoldDB" id="A0A9W6RHE4"/>
<keyword evidence="6" id="KW-0378">Hydrolase</keyword>
<evidence type="ECO:0000256" key="4">
    <source>
        <dbReference type="ARBA" id="ARBA00022692"/>
    </source>
</evidence>
<comment type="similarity">
    <text evidence="2">Belongs to the EccB family.</text>
</comment>
<dbReference type="Gene3D" id="2.40.50.910">
    <property type="entry name" value="Type VII secretion system EccB, repeat 3 domain"/>
    <property type="match status" value="1"/>
</dbReference>
<comment type="subcellular location">
    <subcellularLocation>
        <location evidence="1">Cell membrane</location>
        <topology evidence="1">Single-pass membrane protein</topology>
    </subcellularLocation>
</comment>
<evidence type="ECO:0000256" key="9">
    <source>
        <dbReference type="ARBA" id="ARBA00023136"/>
    </source>
</evidence>
<dbReference type="EMBL" id="BSTJ01000003">
    <property type="protein sequence ID" value="GLY74745.1"/>
    <property type="molecule type" value="Genomic_DNA"/>
</dbReference>
<keyword evidence="8 11" id="KW-1133">Transmembrane helix</keyword>
<evidence type="ECO:0000256" key="8">
    <source>
        <dbReference type="ARBA" id="ARBA00022989"/>
    </source>
</evidence>
<evidence type="ECO:0000256" key="11">
    <source>
        <dbReference type="SAM" id="Phobius"/>
    </source>
</evidence>
<dbReference type="PANTHER" id="PTHR40765:SF2">
    <property type="entry name" value="ESX-2 SECRETION SYSTEM ATPASE ECCB2"/>
    <property type="match status" value="1"/>
</dbReference>
<dbReference type="PANTHER" id="PTHR40765">
    <property type="entry name" value="ESX-2 SECRETION SYSTEM ATPASE ECCB2"/>
    <property type="match status" value="1"/>
</dbReference>
<dbReference type="Gene3D" id="3.30.2390.20">
    <property type="entry name" value="Type VII secretion system EccB, repeat 1 domain"/>
    <property type="match status" value="1"/>
</dbReference>
<evidence type="ECO:0000256" key="1">
    <source>
        <dbReference type="ARBA" id="ARBA00004162"/>
    </source>
</evidence>
<evidence type="ECO:0000313" key="13">
    <source>
        <dbReference type="Proteomes" id="UP001165135"/>
    </source>
</evidence>
<keyword evidence="7" id="KW-0067">ATP-binding</keyword>
<dbReference type="InterPro" id="IPR044857">
    <property type="entry name" value="T7SS_EccB_R1"/>
</dbReference>
<dbReference type="GO" id="GO:0005576">
    <property type="term" value="C:extracellular region"/>
    <property type="evidence" value="ECO:0007669"/>
    <property type="project" value="TreeGrafter"/>
</dbReference>
<feature type="region of interest" description="Disordered" evidence="10">
    <location>
        <begin position="460"/>
        <end position="481"/>
    </location>
</feature>
<feature type="transmembrane region" description="Helical" evidence="11">
    <location>
        <begin position="39"/>
        <end position="61"/>
    </location>
</feature>
<gene>
    <name evidence="12" type="ORF">Airi01_030120</name>
</gene>
<dbReference type="GO" id="GO:0005886">
    <property type="term" value="C:plasma membrane"/>
    <property type="evidence" value="ECO:0007669"/>
    <property type="project" value="UniProtKB-SubCell"/>
</dbReference>
<keyword evidence="3" id="KW-1003">Cell membrane</keyword>
<dbReference type="InterPro" id="IPR007795">
    <property type="entry name" value="T7SS_EccB"/>
</dbReference>
<evidence type="ECO:0000256" key="2">
    <source>
        <dbReference type="ARBA" id="ARBA00008149"/>
    </source>
</evidence>
<evidence type="ECO:0000256" key="3">
    <source>
        <dbReference type="ARBA" id="ARBA00022475"/>
    </source>
</evidence>
<sequence>MQTRRDLYQAHRLMMQRVGMALLAGEPDLPEPPTRRMTVSAFAGLMIGVLIVAGFGVWGLLSPGGATGLEDPGTLIIEKETGTKYVYSQQAKKMYPVANYASARLILNTNDVKRKLVSQSSLGKYDRAQPVGILGAPDSLPTADHQVTGPWSVCGHSAENSTGGTVSYASLVVGSGVGGQSLSDRQAVIVHGAGASWVVWRNQRMKLPAEEVRPLSGTDHPPEVSATWLNAVPAGPDFAPPPIPSRGTEVTGPDGGKAAVGTIYVARAVGGQDRWYVLMSDGLAPIKQTEGVLLQNDPASRSAYKGRPVQPVPIPPASANAMQRSTDKVSADGLPDVMPSMISYDATTPLCVVYSDTASGSQDARVAVGGTVPTPSGPSSTTPGTGAAKGVVDQVVLPPGDGALLGLLPAPGQVKSISSYSVLTDQGLRFAVPSADIAAKLGLDGKKVAPVPGNLLHLIPEGPTLDPKQAMEPLSYPRSGG</sequence>
<dbReference type="GO" id="GO:0016787">
    <property type="term" value="F:hydrolase activity"/>
    <property type="evidence" value="ECO:0007669"/>
    <property type="project" value="UniProtKB-KW"/>
</dbReference>
<evidence type="ECO:0000256" key="7">
    <source>
        <dbReference type="ARBA" id="ARBA00022840"/>
    </source>
</evidence>
<keyword evidence="9 11" id="KW-0472">Membrane</keyword>
<evidence type="ECO:0000256" key="6">
    <source>
        <dbReference type="ARBA" id="ARBA00022801"/>
    </source>
</evidence>
<proteinExistence type="inferred from homology"/>
<keyword evidence="5" id="KW-0547">Nucleotide-binding</keyword>
<organism evidence="12 13">
    <name type="scientific">Actinoallomurus iriomotensis</name>
    <dbReference type="NCBI Taxonomy" id="478107"/>
    <lineage>
        <taxon>Bacteria</taxon>
        <taxon>Bacillati</taxon>
        <taxon>Actinomycetota</taxon>
        <taxon>Actinomycetes</taxon>
        <taxon>Streptosporangiales</taxon>
        <taxon>Thermomonosporaceae</taxon>
        <taxon>Actinoallomurus</taxon>
    </lineage>
</organism>
<evidence type="ECO:0000256" key="5">
    <source>
        <dbReference type="ARBA" id="ARBA00022741"/>
    </source>
</evidence>
<accession>A0A9W6RHE4</accession>
<evidence type="ECO:0000256" key="10">
    <source>
        <dbReference type="SAM" id="MobiDB-lite"/>
    </source>
</evidence>
<reference evidence="12" key="1">
    <citation type="submission" date="2023-03" db="EMBL/GenBank/DDBJ databases">
        <title>Actinoallomurus iriomotensis NBRC 103681.</title>
        <authorList>
            <person name="Ichikawa N."/>
            <person name="Sato H."/>
            <person name="Tonouchi N."/>
        </authorList>
    </citation>
    <scope>NUCLEOTIDE SEQUENCE</scope>
    <source>
        <strain evidence="12">NBRC 103681</strain>
    </source>
</reference>